<proteinExistence type="inferred from homology"/>
<dbReference type="GO" id="GO:0005829">
    <property type="term" value="C:cytosol"/>
    <property type="evidence" value="ECO:0007669"/>
    <property type="project" value="TreeGrafter"/>
</dbReference>
<comment type="caution">
    <text evidence="6">The sequence shown here is derived from an EMBL/GenBank/DDBJ whole genome shotgun (WGS) entry which is preliminary data.</text>
</comment>
<name>A0AA38WZZ7_9EURO</name>
<comment type="subcellular location">
    <subcellularLocation>
        <location evidence="1">Cytoplasm</location>
    </subcellularLocation>
</comment>
<reference evidence="6" key="1">
    <citation type="submission" date="2022-10" db="EMBL/GenBank/DDBJ databases">
        <title>Culturing micro-colonial fungi from biological soil crusts in the Mojave desert and describing Neophaeococcomyces mojavensis, and introducing the new genera and species Taxawa tesnikishii.</title>
        <authorList>
            <person name="Kurbessoian T."/>
            <person name="Stajich J.E."/>
        </authorList>
    </citation>
    <scope>NUCLEOTIDE SEQUENCE</scope>
    <source>
        <strain evidence="6">TK_41</strain>
    </source>
</reference>
<comment type="function">
    <text evidence="4">Regulates the GDP/GTP exchange reaction of the Rho proteins by inhibiting the dissociation of GDP from them, and the subsequent binding of GTP to them.</text>
</comment>
<accession>A0AA38WZZ7</accession>
<keyword evidence="3" id="KW-0963">Cytoplasm</keyword>
<dbReference type="GO" id="GO:0007266">
    <property type="term" value="P:Rho protein signal transduction"/>
    <property type="evidence" value="ECO:0007669"/>
    <property type="project" value="InterPro"/>
</dbReference>
<dbReference type="PANTHER" id="PTHR10980">
    <property type="entry name" value="RHO GDP-DISSOCIATION INHIBITOR"/>
    <property type="match status" value="1"/>
</dbReference>
<dbReference type="PRINTS" id="PR00492">
    <property type="entry name" value="RHOGDI"/>
</dbReference>
<evidence type="ECO:0000256" key="4">
    <source>
        <dbReference type="ARBA" id="ARBA00054143"/>
    </source>
</evidence>
<evidence type="ECO:0000256" key="2">
    <source>
        <dbReference type="ARBA" id="ARBA00009758"/>
    </source>
</evidence>
<dbReference type="InterPro" id="IPR000406">
    <property type="entry name" value="Rho_GDI"/>
</dbReference>
<evidence type="ECO:0000256" key="3">
    <source>
        <dbReference type="ARBA" id="ARBA00022490"/>
    </source>
</evidence>
<dbReference type="Pfam" id="PF02115">
    <property type="entry name" value="Rho_GDI"/>
    <property type="match status" value="1"/>
</dbReference>
<dbReference type="AlphaFoldDB" id="A0AA38WZZ7"/>
<dbReference type="InterPro" id="IPR014756">
    <property type="entry name" value="Ig_E-set"/>
</dbReference>
<dbReference type="PANTHER" id="PTHR10980:SF3">
    <property type="entry name" value="LD16419P"/>
    <property type="match status" value="1"/>
</dbReference>
<dbReference type="Proteomes" id="UP001172673">
    <property type="component" value="Unassembled WGS sequence"/>
</dbReference>
<dbReference type="Gene3D" id="2.70.50.30">
    <property type="entry name" value="Coagulation Factor XIII, subunit A, domain 1"/>
    <property type="match status" value="1"/>
</dbReference>
<sequence>MADDLQAEQTPGFKVGEKKTLDEYHKLDADDEAMRKYKQSLGLGGGTPIGDPNDPRTCIIKSLALEVQGRPPIIIDLTKPGSVDTLSKHPFIIKEGAKYQMKVVFTVNHEVLSGLKYIQSIKRKGIRVSKDQEMIGSFAPSTKETPEYVKRFTEEEAPSGMLTRGHYEASVRFADDDNKTHLEFNWSFDIAKDWK</sequence>
<dbReference type="EMBL" id="JAPDRK010000019">
    <property type="protein sequence ID" value="KAJ9604245.1"/>
    <property type="molecule type" value="Genomic_DNA"/>
</dbReference>
<keyword evidence="7" id="KW-1185">Reference proteome</keyword>
<organism evidence="6 7">
    <name type="scientific">Cladophialophora chaetospira</name>
    <dbReference type="NCBI Taxonomy" id="386627"/>
    <lineage>
        <taxon>Eukaryota</taxon>
        <taxon>Fungi</taxon>
        <taxon>Dikarya</taxon>
        <taxon>Ascomycota</taxon>
        <taxon>Pezizomycotina</taxon>
        <taxon>Eurotiomycetes</taxon>
        <taxon>Chaetothyriomycetidae</taxon>
        <taxon>Chaetothyriales</taxon>
        <taxon>Herpotrichiellaceae</taxon>
        <taxon>Cladophialophora</taxon>
    </lineage>
</organism>
<evidence type="ECO:0000313" key="7">
    <source>
        <dbReference type="Proteomes" id="UP001172673"/>
    </source>
</evidence>
<dbReference type="GO" id="GO:0005094">
    <property type="term" value="F:Rho GDP-dissociation inhibitor activity"/>
    <property type="evidence" value="ECO:0007669"/>
    <property type="project" value="InterPro"/>
</dbReference>
<dbReference type="GO" id="GO:0016020">
    <property type="term" value="C:membrane"/>
    <property type="evidence" value="ECO:0007669"/>
    <property type="project" value="TreeGrafter"/>
</dbReference>
<evidence type="ECO:0000256" key="5">
    <source>
        <dbReference type="ARBA" id="ARBA00071407"/>
    </source>
</evidence>
<protein>
    <recommendedName>
        <fullName evidence="5">Rho GDP-dissociation inhibitor</fullName>
    </recommendedName>
</protein>
<dbReference type="SUPFAM" id="SSF81296">
    <property type="entry name" value="E set domains"/>
    <property type="match status" value="1"/>
</dbReference>
<dbReference type="FunFam" id="2.70.50.30:FF:000001">
    <property type="entry name" value="Rho GDP-dissociation inhibitor 1"/>
    <property type="match status" value="1"/>
</dbReference>
<dbReference type="InterPro" id="IPR024792">
    <property type="entry name" value="RhoGDI_dom_sf"/>
</dbReference>
<gene>
    <name evidence="6" type="primary">RDI1</name>
    <name evidence="6" type="ORF">H2200_011079</name>
</gene>
<comment type="similarity">
    <text evidence="2">Belongs to the Rho GDI family.</text>
</comment>
<evidence type="ECO:0000256" key="1">
    <source>
        <dbReference type="ARBA" id="ARBA00004496"/>
    </source>
</evidence>
<evidence type="ECO:0000313" key="6">
    <source>
        <dbReference type="EMBL" id="KAJ9604245.1"/>
    </source>
</evidence>